<reference evidence="1" key="1">
    <citation type="submission" date="2022-01" db="EMBL/GenBank/DDBJ databases">
        <title>Gordonia xiamenensis sp. nov., isolated from surface seawater in Xiamen.</title>
        <authorList>
            <person name="He Y.F."/>
        </authorList>
    </citation>
    <scope>NUCLEOTIDE SEQUENCE</scope>
    <source>
        <strain evidence="1">GW1C4-4</strain>
    </source>
</reference>
<accession>A0ABS9DCN1</accession>
<dbReference type="InterPro" id="IPR059166">
    <property type="entry name" value="PLD-like_cat"/>
</dbReference>
<dbReference type="Proteomes" id="UP001108089">
    <property type="component" value="Unassembled WGS sequence"/>
</dbReference>
<organism evidence="1 2">
    <name type="scientific">Gordonia tangerina</name>
    <dbReference type="NCBI Taxonomy" id="2911060"/>
    <lineage>
        <taxon>Bacteria</taxon>
        <taxon>Bacillati</taxon>
        <taxon>Actinomycetota</taxon>
        <taxon>Actinomycetes</taxon>
        <taxon>Mycobacteriales</taxon>
        <taxon>Gordoniaceae</taxon>
        <taxon>Gordonia</taxon>
    </lineage>
</organism>
<sequence>MLPPDSRTTLLKQLVPPPGFTFDHLVATTFTLDLESALLPSLALAGSANVDGADRVETMAAIRASIAKIDIFHQGGQIAVPRDRAPLFSLLEDSIHAIVRPRGLFHPKIWLGVYSNDDGEQSVRLIVLSRNLTKDRSWDVALSLDGWIVSSPSASNKPIAGLLRYVAAAAGRSLTAQRRDRMTDLADTIRYAEWDLPPDANDLTFHVFGLPGKAAPKPDFSGYRHLLVSPFVQDKGMERLAAAARDSLTVVSRQESLDCLSSEWADWISQAYVLSPTAGIPDDDDDAARRGSLFTGLHAKLYAIERAKLAHIFVGSANATRAAFDDNAEILVELTGKVKTYGVDALIGTDGFASILEATDIEPGAEPEDDPQFALDSYLRTVAAIPLTAHLTVDANDEAQLTITSDENLPPATDDVAVSLSLLTDASTATPLTPATRVDVTYSGLRLSDVTAFMVITADDGHGTRSATVVKAHLIGDIGRRLDHIIINEINNPDAFRRLLSLLLAFGSPADDDAGVGGSGAGLNGRWSQLEQGLFEQILKASVAQRDVLDQLAGVVTSIIDNGDRHGVLPEGFEHLWNAISTATEVKSGASV</sequence>
<evidence type="ECO:0000313" key="2">
    <source>
        <dbReference type="Proteomes" id="UP001108089"/>
    </source>
</evidence>
<evidence type="ECO:0000313" key="1">
    <source>
        <dbReference type="EMBL" id="MCF3936970.1"/>
    </source>
</evidence>
<name>A0ABS9DCN1_9ACTN</name>
<protein>
    <submittedName>
        <fullName evidence="1">Phospholipase D family protein</fullName>
    </submittedName>
</protein>
<gene>
    <name evidence="1" type="ORF">L1892_01055</name>
</gene>
<comment type="caution">
    <text evidence="1">The sequence shown here is derived from an EMBL/GenBank/DDBJ whole genome shotgun (WGS) entry which is preliminary data.</text>
</comment>
<dbReference type="RefSeq" id="WP_235721593.1">
    <property type="nucleotide sequence ID" value="NZ_JAKGCU010000001.1"/>
</dbReference>
<dbReference type="CDD" id="cd09176">
    <property type="entry name" value="PLDc_unchar6"/>
    <property type="match status" value="1"/>
</dbReference>
<dbReference type="Gene3D" id="3.30.870.10">
    <property type="entry name" value="Endonuclease Chain A"/>
    <property type="match status" value="1"/>
</dbReference>
<proteinExistence type="predicted"/>
<dbReference type="EMBL" id="JAKGCU010000001">
    <property type="protein sequence ID" value="MCF3936970.1"/>
    <property type="molecule type" value="Genomic_DNA"/>
</dbReference>
<keyword evidence="2" id="KW-1185">Reference proteome</keyword>